<feature type="transmembrane region" description="Helical" evidence="3">
    <location>
        <begin position="742"/>
        <end position="762"/>
    </location>
</feature>
<evidence type="ECO:0000313" key="6">
    <source>
        <dbReference type="Proteomes" id="UP000187209"/>
    </source>
</evidence>
<dbReference type="InterPro" id="IPR015915">
    <property type="entry name" value="Kelch-typ_b-propeller"/>
</dbReference>
<evidence type="ECO:0000256" key="3">
    <source>
        <dbReference type="SAM" id="Phobius"/>
    </source>
</evidence>
<dbReference type="InterPro" id="IPR009030">
    <property type="entry name" value="Growth_fac_rcpt_cys_sf"/>
</dbReference>
<protein>
    <recommendedName>
        <fullName evidence="4">Tyrosine-protein kinase ephrin type A/B receptor-like domain-containing protein</fullName>
    </recommendedName>
</protein>
<dbReference type="SUPFAM" id="SSF57184">
    <property type="entry name" value="Growth factor receptor domain"/>
    <property type="match status" value="1"/>
</dbReference>
<dbReference type="InterPro" id="IPR011641">
    <property type="entry name" value="Tyr-kin_ephrin_A/B_rcpt-like"/>
</dbReference>
<evidence type="ECO:0000256" key="2">
    <source>
        <dbReference type="ARBA" id="ARBA00022737"/>
    </source>
</evidence>
<dbReference type="PANTHER" id="PTHR46093">
    <property type="entry name" value="ACYL-COA-BINDING DOMAIN-CONTAINING PROTEIN 5"/>
    <property type="match status" value="1"/>
</dbReference>
<sequence>MIILCLTFVLIEAQKDTYYIPPVRTPPSRRMGASIAYIPLKSTLFIFGGSLETTYYDELWSYDITYHKWEEVLLSTDSSPSPRLFFGSFLSTLTQKFYIFGGNSYQGLKNDFWEFDHTILKWSYLDTINPPSARYAFSFTSFVKDGNEIFVIFGGESKLGKENGLFILNMTTLEWHEMVNYGIEMPGISHNSMGYYKGCIYMTNGYSKYNDLFLRLFKYSFDNMNWAEVTDSNGNIPLRLYHSSYVYNGYFYIFSGGYSIDYQPAIKINLNSDNYLFKVDNTLPRLALYGYAITSFEHRMYAFGGYDFIYHRYTNLLFLMNLDTGIVIKYSNFHLTPEKRMQASMTVINGNLFLFGGRHLDILYNNLWIFNIEKNSWKLQSTSGEVPTPRFDHAVDSDGYAMVLFGGEDVSGLKNDLFIFNSLTFDWKMLIPKSDAKPKIAKGACLVLKFPLVYIYGGKTNSGPSGDFWVFDIGSLEYTELPSFLERQYAKCFIYDNLFYVTEGSAINDVGIEGYSTYNFSSSLWEQHEYSYFPYTSGIQIMLNNTYVTIAGHTRFQYTINKANVLMSNGTNYYIQDLYFPYVYYSAYAYYGNHIYSFGGGLSHGKIPVFFLASYNFFYIKMEEICSIAQCDPLCSIGTYKFNQTCIKCEPGSYSDIMGSEKCKLCPLGTYNHYEAASSYKQCLPCPEGTFNNKEGSSMCLKCSSSFNCPAGSKNPSNITFSNDYSSIQPKAYSSSSSNITLIYSLTISMVSFLCLCLVLIISRLRNKLGIIDFYKDKHNHVLNELMILKKNKFGGFFSIIFSAITIIFIGLSIIEYIFDNIQETKALVPLIVLNEDVNAFTANLLEISCLLVGYVGNCGENNVCNKEIFINAINLQGSSFNYTCSIDENGSCVIKVMCYECEIQADASIFVLKKLS</sequence>
<keyword evidence="1" id="KW-0880">Kelch repeat</keyword>
<keyword evidence="3" id="KW-0472">Membrane</keyword>
<dbReference type="PANTHER" id="PTHR46093:SF18">
    <property type="entry name" value="FIBRONECTIN TYPE-III DOMAIN-CONTAINING PROTEIN"/>
    <property type="match status" value="1"/>
</dbReference>
<dbReference type="Pfam" id="PF24681">
    <property type="entry name" value="Kelch_KLHDC2_KLHL20_DRC7"/>
    <property type="match status" value="2"/>
</dbReference>
<dbReference type="SUPFAM" id="SSF117281">
    <property type="entry name" value="Kelch motif"/>
    <property type="match status" value="2"/>
</dbReference>
<comment type="caution">
    <text evidence="5">The sequence shown here is derived from an EMBL/GenBank/DDBJ whole genome shotgun (WGS) entry which is preliminary data.</text>
</comment>
<dbReference type="OrthoDB" id="292123at2759"/>
<dbReference type="Gene3D" id="2.120.10.80">
    <property type="entry name" value="Kelch-type beta propeller"/>
    <property type="match status" value="2"/>
</dbReference>
<dbReference type="AlphaFoldDB" id="A0A1R2ALD6"/>
<keyword evidence="3" id="KW-0812">Transmembrane</keyword>
<feature type="transmembrane region" description="Helical" evidence="3">
    <location>
        <begin position="797"/>
        <end position="819"/>
    </location>
</feature>
<dbReference type="SMART" id="SM01411">
    <property type="entry name" value="Ephrin_rec_like"/>
    <property type="match status" value="2"/>
</dbReference>
<evidence type="ECO:0000313" key="5">
    <source>
        <dbReference type="EMBL" id="OMJ65337.1"/>
    </source>
</evidence>
<feature type="domain" description="Tyrosine-protein kinase ephrin type A/B receptor-like" evidence="4">
    <location>
        <begin position="643"/>
        <end position="683"/>
    </location>
</feature>
<dbReference type="CDD" id="cd00185">
    <property type="entry name" value="TNFRSF"/>
    <property type="match status" value="1"/>
</dbReference>
<keyword evidence="6" id="KW-1185">Reference proteome</keyword>
<proteinExistence type="predicted"/>
<keyword evidence="2" id="KW-0677">Repeat</keyword>
<evidence type="ECO:0000256" key="1">
    <source>
        <dbReference type="ARBA" id="ARBA00022441"/>
    </source>
</evidence>
<reference evidence="5 6" key="1">
    <citation type="submission" date="2016-11" db="EMBL/GenBank/DDBJ databases">
        <title>The macronuclear genome of Stentor coeruleus: a giant cell with tiny introns.</title>
        <authorList>
            <person name="Slabodnick M."/>
            <person name="Ruby J.G."/>
            <person name="Reiff S.B."/>
            <person name="Swart E.C."/>
            <person name="Gosai S."/>
            <person name="Prabakaran S."/>
            <person name="Witkowska E."/>
            <person name="Larue G.E."/>
            <person name="Fisher S."/>
            <person name="Freeman R.M."/>
            <person name="Gunawardena J."/>
            <person name="Chu W."/>
            <person name="Stover N.A."/>
            <person name="Gregory B.D."/>
            <person name="Nowacki M."/>
            <person name="Derisi J."/>
            <person name="Roy S.W."/>
            <person name="Marshall W.F."/>
            <person name="Sood P."/>
        </authorList>
    </citation>
    <scope>NUCLEOTIDE SEQUENCE [LARGE SCALE GENOMIC DNA]</scope>
    <source>
        <strain evidence="5">WM001</strain>
    </source>
</reference>
<dbReference type="Pfam" id="PF07699">
    <property type="entry name" value="Ephrin_rec_like"/>
    <property type="match status" value="1"/>
</dbReference>
<dbReference type="Proteomes" id="UP000187209">
    <property type="component" value="Unassembled WGS sequence"/>
</dbReference>
<keyword evidence="3" id="KW-1133">Transmembrane helix</keyword>
<name>A0A1R2ALD6_9CILI</name>
<gene>
    <name evidence="5" type="ORF">SteCoe_38449</name>
</gene>
<evidence type="ECO:0000259" key="4">
    <source>
        <dbReference type="Pfam" id="PF07699"/>
    </source>
</evidence>
<accession>A0A1R2ALD6</accession>
<dbReference type="EMBL" id="MPUH01002213">
    <property type="protein sequence ID" value="OMJ65337.1"/>
    <property type="molecule type" value="Genomic_DNA"/>
</dbReference>
<organism evidence="5 6">
    <name type="scientific">Stentor coeruleus</name>
    <dbReference type="NCBI Taxonomy" id="5963"/>
    <lineage>
        <taxon>Eukaryota</taxon>
        <taxon>Sar</taxon>
        <taxon>Alveolata</taxon>
        <taxon>Ciliophora</taxon>
        <taxon>Postciliodesmatophora</taxon>
        <taxon>Heterotrichea</taxon>
        <taxon>Heterotrichida</taxon>
        <taxon>Stentoridae</taxon>
        <taxon>Stentor</taxon>
    </lineage>
</organism>
<dbReference type="Gene3D" id="2.10.50.10">
    <property type="entry name" value="Tumor Necrosis Factor Receptor, subunit A, domain 2"/>
    <property type="match status" value="1"/>
</dbReference>